<dbReference type="AlphaFoldDB" id="A0A955I328"/>
<organism evidence="3 4">
    <name type="scientific">Candidatus Dojkabacteria bacterium</name>
    <dbReference type="NCBI Taxonomy" id="2099670"/>
    <lineage>
        <taxon>Bacteria</taxon>
        <taxon>Candidatus Dojkabacteria</taxon>
    </lineage>
</organism>
<accession>A0A955I328</accession>
<dbReference type="Proteomes" id="UP000741282">
    <property type="component" value="Unassembled WGS sequence"/>
</dbReference>
<keyword evidence="2" id="KW-1133">Transmembrane helix</keyword>
<keyword evidence="2" id="KW-0812">Transmembrane</keyword>
<feature type="compositionally biased region" description="Basic residues" evidence="1">
    <location>
        <begin position="1"/>
        <end position="21"/>
    </location>
</feature>
<evidence type="ECO:0000313" key="3">
    <source>
        <dbReference type="EMBL" id="MCA9376944.1"/>
    </source>
</evidence>
<evidence type="ECO:0000256" key="2">
    <source>
        <dbReference type="SAM" id="Phobius"/>
    </source>
</evidence>
<sequence>MPIRKTTKKRTTVTKKSRKRKPVEPSKTPVRRSKKVLSQGDGKLAQITLLIIYSILVTLIAYMIWPDDPTVPVTENETVQIENDLSEQVAVPVEENRVLINAPTRVQRTLTCHNPYSYNTENYLLTLVVQPTKVVEGLTWGCGLSIVDEEFEFNVSIMYESEGYMITSNTELPTTEEVDTPELAVEYLSSYSQDTVLRLSDLNDINLFTYTSYYETGAENCKQWESVNPVLACGVPGITLADSSISARC</sequence>
<evidence type="ECO:0000256" key="1">
    <source>
        <dbReference type="SAM" id="MobiDB-lite"/>
    </source>
</evidence>
<comment type="caution">
    <text evidence="3">The sequence shown here is derived from an EMBL/GenBank/DDBJ whole genome shotgun (WGS) entry which is preliminary data.</text>
</comment>
<keyword evidence="2" id="KW-0472">Membrane</keyword>
<name>A0A955I328_9BACT</name>
<proteinExistence type="predicted"/>
<feature type="transmembrane region" description="Helical" evidence="2">
    <location>
        <begin position="44"/>
        <end position="65"/>
    </location>
</feature>
<evidence type="ECO:0000313" key="4">
    <source>
        <dbReference type="Proteomes" id="UP000741282"/>
    </source>
</evidence>
<gene>
    <name evidence="3" type="ORF">KC685_03435</name>
</gene>
<dbReference type="EMBL" id="JAGQLN010000012">
    <property type="protein sequence ID" value="MCA9376944.1"/>
    <property type="molecule type" value="Genomic_DNA"/>
</dbReference>
<feature type="region of interest" description="Disordered" evidence="1">
    <location>
        <begin position="1"/>
        <end position="35"/>
    </location>
</feature>
<reference evidence="3" key="1">
    <citation type="submission" date="2020-04" db="EMBL/GenBank/DDBJ databases">
        <authorList>
            <person name="Zhang T."/>
        </authorList>
    </citation>
    <scope>NUCLEOTIDE SEQUENCE</scope>
    <source>
        <strain evidence="3">HKST-UBA17</strain>
    </source>
</reference>
<reference evidence="3" key="2">
    <citation type="journal article" date="2021" name="Microbiome">
        <title>Successional dynamics and alternative stable states in a saline activated sludge microbial community over 9 years.</title>
        <authorList>
            <person name="Wang Y."/>
            <person name="Ye J."/>
            <person name="Ju F."/>
            <person name="Liu L."/>
            <person name="Boyd J.A."/>
            <person name="Deng Y."/>
            <person name="Parks D.H."/>
            <person name="Jiang X."/>
            <person name="Yin X."/>
            <person name="Woodcroft B.J."/>
            <person name="Tyson G.W."/>
            <person name="Hugenholtz P."/>
            <person name="Polz M.F."/>
            <person name="Zhang T."/>
        </authorList>
    </citation>
    <scope>NUCLEOTIDE SEQUENCE</scope>
    <source>
        <strain evidence="3">HKST-UBA17</strain>
    </source>
</reference>
<protein>
    <submittedName>
        <fullName evidence="3">Uncharacterized protein</fullName>
    </submittedName>
</protein>